<dbReference type="KEGG" id="dha:DEHA2E19888g"/>
<dbReference type="HOGENOM" id="CLU_1142927_0_0_1"/>
<dbReference type="RefSeq" id="XP_460170.2">
    <property type="nucleotide sequence ID" value="XM_460170.1"/>
</dbReference>
<evidence type="ECO:0000313" key="2">
    <source>
        <dbReference type="Proteomes" id="UP000000599"/>
    </source>
</evidence>
<dbReference type="OrthoDB" id="10358668at2759"/>
<dbReference type="EMBL" id="CR382137">
    <property type="protein sequence ID" value="CAG88443.2"/>
    <property type="molecule type" value="Genomic_DNA"/>
</dbReference>
<organism evidence="1 2">
    <name type="scientific">Debaryomyces hansenii (strain ATCC 36239 / CBS 767 / BCRC 21394 / JCM 1990 / NBRC 0083 / IGC 2968)</name>
    <name type="common">Yeast</name>
    <name type="synonym">Torulaspora hansenii</name>
    <dbReference type="NCBI Taxonomy" id="284592"/>
    <lineage>
        <taxon>Eukaryota</taxon>
        <taxon>Fungi</taxon>
        <taxon>Dikarya</taxon>
        <taxon>Ascomycota</taxon>
        <taxon>Saccharomycotina</taxon>
        <taxon>Pichiomycetes</taxon>
        <taxon>Debaryomycetaceae</taxon>
        <taxon>Debaryomyces</taxon>
    </lineage>
</organism>
<dbReference type="eggNOG" id="ENOG502RQKG">
    <property type="taxonomic scope" value="Eukaryota"/>
</dbReference>
<dbReference type="OMA" id="DSISIMN"/>
<name>Q6BNQ0_DEBHA</name>
<dbReference type="InParanoid" id="Q6BNQ0"/>
<reference evidence="1 2" key="1">
    <citation type="journal article" date="2004" name="Nature">
        <title>Genome evolution in yeasts.</title>
        <authorList>
            <consortium name="Genolevures"/>
            <person name="Dujon B."/>
            <person name="Sherman D."/>
            <person name="Fischer G."/>
            <person name="Durrens P."/>
            <person name="Casaregola S."/>
            <person name="Lafontaine I."/>
            <person name="de Montigny J."/>
            <person name="Marck C."/>
            <person name="Neuveglise C."/>
            <person name="Talla E."/>
            <person name="Goffard N."/>
            <person name="Frangeul L."/>
            <person name="Aigle M."/>
            <person name="Anthouard V."/>
            <person name="Babour A."/>
            <person name="Barbe V."/>
            <person name="Barnay S."/>
            <person name="Blanchin S."/>
            <person name="Beckerich J.M."/>
            <person name="Beyne E."/>
            <person name="Bleykasten C."/>
            <person name="Boisrame A."/>
            <person name="Boyer J."/>
            <person name="Cattolico L."/>
            <person name="Confanioleri F."/>
            <person name="de Daruvar A."/>
            <person name="Despons L."/>
            <person name="Fabre E."/>
            <person name="Fairhead C."/>
            <person name="Ferry-Dumazet H."/>
            <person name="Groppi A."/>
            <person name="Hantraye F."/>
            <person name="Hennequin C."/>
            <person name="Jauniaux N."/>
            <person name="Joyet P."/>
            <person name="Kachouri R."/>
            <person name="Kerrest A."/>
            <person name="Koszul R."/>
            <person name="Lemaire M."/>
            <person name="Lesur I."/>
            <person name="Ma L."/>
            <person name="Muller H."/>
            <person name="Nicaud J.M."/>
            <person name="Nikolski M."/>
            <person name="Oztas S."/>
            <person name="Ozier-Kalogeropoulos O."/>
            <person name="Pellenz S."/>
            <person name="Potier S."/>
            <person name="Richard G.F."/>
            <person name="Straub M.L."/>
            <person name="Suleau A."/>
            <person name="Swennene D."/>
            <person name="Tekaia F."/>
            <person name="Wesolowski-Louvel M."/>
            <person name="Westhof E."/>
            <person name="Wirth B."/>
            <person name="Zeniou-Meyer M."/>
            <person name="Zivanovic I."/>
            <person name="Bolotin-Fukuhara M."/>
            <person name="Thierry A."/>
            <person name="Bouchier C."/>
            <person name="Caudron B."/>
            <person name="Scarpelli C."/>
            <person name="Gaillardin C."/>
            <person name="Weissenbach J."/>
            <person name="Wincker P."/>
            <person name="Souciet J.L."/>
        </authorList>
    </citation>
    <scope>NUCLEOTIDE SEQUENCE [LARGE SCALE GENOMIC DNA]</scope>
    <source>
        <strain evidence="2">ATCC 36239 / CBS 767 / BCRC 21394 / JCM 1990 / NBRC 0083 / IGC 2968</strain>
    </source>
</reference>
<dbReference type="VEuPathDB" id="FungiDB:DEHA2E19888g"/>
<dbReference type="GeneID" id="2901979"/>
<dbReference type="Proteomes" id="UP000000599">
    <property type="component" value="Chromosome E"/>
</dbReference>
<protein>
    <submittedName>
        <fullName evidence="1">DEHA2E19888p</fullName>
    </submittedName>
</protein>
<proteinExistence type="predicted"/>
<accession>Q6BNQ0</accession>
<keyword evidence="2" id="KW-1185">Reference proteome</keyword>
<gene>
    <name evidence="1" type="ordered locus">DEHA2E19888g</name>
</gene>
<sequence length="287" mass="32354">MISYVDDCSSFKEFTNVILGKLYGPEHGCGKANIIIADPKLYENYYIDGPEPTTTVNYINSVGNINVTLIESISELITVLGEHFSVKGGAEHRDLPTIDKDTKIIGVYGIFEYFIKKGNQIMAQKLQANEENDQTMEGSNDAFMDLKDYSAKTVNFICSLMYNLKFYRKYEIYLNEPFDEIEETNNKRPYVPIIWNKQVPNLQPKEDKTCDVAQTDSNIQQEMSRNDKGPVISGPNERSVALDEANFEVPIPGSHNVGEPNEFTDTGSKQVDLVPLGLILSKWAKII</sequence>
<evidence type="ECO:0000313" key="1">
    <source>
        <dbReference type="EMBL" id="CAG88443.2"/>
    </source>
</evidence>
<dbReference type="AlphaFoldDB" id="Q6BNQ0"/>